<dbReference type="EMBL" id="JADCNM010000001">
    <property type="protein sequence ID" value="KAG0502108.1"/>
    <property type="molecule type" value="Genomic_DNA"/>
</dbReference>
<dbReference type="Pfam" id="PF01535">
    <property type="entry name" value="PPR"/>
    <property type="match status" value="3"/>
</dbReference>
<dbReference type="PANTHER" id="PTHR47926">
    <property type="entry name" value="PENTATRICOPEPTIDE REPEAT-CONTAINING PROTEIN"/>
    <property type="match status" value="1"/>
</dbReference>
<dbReference type="FunFam" id="1.25.40.10:FF:000090">
    <property type="entry name" value="Pentatricopeptide repeat-containing protein, chloroplastic"/>
    <property type="match status" value="1"/>
</dbReference>
<dbReference type="SUPFAM" id="SSF48452">
    <property type="entry name" value="TPR-like"/>
    <property type="match status" value="1"/>
</dbReference>
<dbReference type="AlphaFoldDB" id="A0A835S3W8"/>
<evidence type="ECO:0000256" key="2">
    <source>
        <dbReference type="PROSITE-ProRule" id="PRU00708"/>
    </source>
</evidence>
<dbReference type="OrthoDB" id="1882394at2759"/>
<dbReference type="GO" id="GO:0003723">
    <property type="term" value="F:RNA binding"/>
    <property type="evidence" value="ECO:0007669"/>
    <property type="project" value="InterPro"/>
</dbReference>
<reference evidence="3 4" key="1">
    <citation type="journal article" date="2020" name="Nat. Food">
        <title>A phased Vanilla planifolia genome enables genetic improvement of flavour and production.</title>
        <authorList>
            <person name="Hasing T."/>
            <person name="Tang H."/>
            <person name="Brym M."/>
            <person name="Khazi F."/>
            <person name="Huang T."/>
            <person name="Chambers A.H."/>
        </authorList>
    </citation>
    <scope>NUCLEOTIDE SEQUENCE [LARGE SCALE GENOMIC DNA]</scope>
    <source>
        <tissue evidence="3">Leaf</tissue>
    </source>
</reference>
<dbReference type="InterPro" id="IPR002885">
    <property type="entry name" value="PPR_rpt"/>
</dbReference>
<evidence type="ECO:0000313" key="3">
    <source>
        <dbReference type="EMBL" id="KAG0502108.1"/>
    </source>
</evidence>
<dbReference type="Pfam" id="PF20431">
    <property type="entry name" value="E_motif"/>
    <property type="match status" value="1"/>
</dbReference>
<dbReference type="PANTHER" id="PTHR47926:SF452">
    <property type="entry name" value="PENTATRICOPEPTIDE REPEAT-CONTAINING PROTEIN"/>
    <property type="match status" value="1"/>
</dbReference>
<feature type="repeat" description="PPR" evidence="2">
    <location>
        <begin position="189"/>
        <end position="223"/>
    </location>
</feature>
<feature type="repeat" description="PPR" evidence="2">
    <location>
        <begin position="289"/>
        <end position="323"/>
    </location>
</feature>
<dbReference type="InterPro" id="IPR046848">
    <property type="entry name" value="E_motif"/>
</dbReference>
<evidence type="ECO:0000256" key="1">
    <source>
        <dbReference type="ARBA" id="ARBA00022737"/>
    </source>
</evidence>
<organism evidence="3 4">
    <name type="scientific">Vanilla planifolia</name>
    <name type="common">Vanilla</name>
    <dbReference type="NCBI Taxonomy" id="51239"/>
    <lineage>
        <taxon>Eukaryota</taxon>
        <taxon>Viridiplantae</taxon>
        <taxon>Streptophyta</taxon>
        <taxon>Embryophyta</taxon>
        <taxon>Tracheophyta</taxon>
        <taxon>Spermatophyta</taxon>
        <taxon>Magnoliopsida</taxon>
        <taxon>Liliopsida</taxon>
        <taxon>Asparagales</taxon>
        <taxon>Orchidaceae</taxon>
        <taxon>Vanilloideae</taxon>
        <taxon>Vanilleae</taxon>
        <taxon>Vanilla</taxon>
    </lineage>
</organism>
<dbReference type="PROSITE" id="PS51375">
    <property type="entry name" value="PPR"/>
    <property type="match status" value="3"/>
</dbReference>
<dbReference type="FunFam" id="1.25.40.10:FF:000344">
    <property type="entry name" value="Pentatricopeptide repeat-containing protein"/>
    <property type="match status" value="1"/>
</dbReference>
<dbReference type="Pfam" id="PF13041">
    <property type="entry name" value="PPR_2"/>
    <property type="match status" value="2"/>
</dbReference>
<sequence length="509" mass="55807">MYAEMHVQRFFSSYGHGYRFLDSFDYVRLLHSSTGLRSLKRIHAQVLTAGLHQNPFLAAKLVSCYAEVGAYSMPEARKVFDLSFQRDIVLYNVIIRGYAYYGHVAEAVAVFTQLVSCWALRPNLYTYSFVLKACAAAGRQNIGRAVHGYAVRAGAGLDLFVGNALIVLYAKCGCMETARLLFDVLPRRDLVTWNSMISGYSQNGCYCEALVILHRMPAENMPDYVTLVSVLPACTALAAIRDGMWVHAYALKSGYGVDAAVGSGLVEMYASCGHFNVARQVFDRIIEKNIVVYNSMMAALGAHGNASAALELFSKMLAAGIKPDAICFVSILSACSHAGLVTEAIEIFEKMDALYGVQKGQLHYACMVDLLGRAGELSMALEFIESMPMEPGKDVLGALLGACKAHGSVELGEEAGRRLLVLDPENAGRYAALANIYEDLGKWENAARVRKVMRDKGVKKPLGCSMVEVDATVHTFGVEDEAHPRSSEIYDALEKLHRMVDEEVVLLIK</sequence>
<feature type="repeat" description="PPR" evidence="2">
    <location>
        <begin position="87"/>
        <end position="122"/>
    </location>
</feature>
<proteinExistence type="predicted"/>
<accession>A0A835S3W8</accession>
<name>A0A835S3W8_VANPL</name>
<dbReference type="GO" id="GO:0009451">
    <property type="term" value="P:RNA modification"/>
    <property type="evidence" value="ECO:0007669"/>
    <property type="project" value="InterPro"/>
</dbReference>
<protein>
    <recommendedName>
        <fullName evidence="5">Pentatricopeptide repeat-containing protein</fullName>
    </recommendedName>
</protein>
<dbReference type="Proteomes" id="UP000639772">
    <property type="component" value="Chromosome 1"/>
</dbReference>
<comment type="caution">
    <text evidence="3">The sequence shown here is derived from an EMBL/GenBank/DDBJ whole genome shotgun (WGS) entry which is preliminary data.</text>
</comment>
<dbReference type="InterPro" id="IPR011990">
    <property type="entry name" value="TPR-like_helical_dom_sf"/>
</dbReference>
<evidence type="ECO:0008006" key="5">
    <source>
        <dbReference type="Google" id="ProtNLM"/>
    </source>
</evidence>
<dbReference type="Gene3D" id="1.25.40.10">
    <property type="entry name" value="Tetratricopeptide repeat domain"/>
    <property type="match status" value="3"/>
</dbReference>
<dbReference type="NCBIfam" id="TIGR00756">
    <property type="entry name" value="PPR"/>
    <property type="match status" value="2"/>
</dbReference>
<dbReference type="InterPro" id="IPR046960">
    <property type="entry name" value="PPR_At4g14850-like_plant"/>
</dbReference>
<evidence type="ECO:0000313" key="4">
    <source>
        <dbReference type="Proteomes" id="UP000639772"/>
    </source>
</evidence>
<keyword evidence="1" id="KW-0677">Repeat</keyword>
<gene>
    <name evidence="3" type="ORF">HPP92_002180</name>
</gene>